<dbReference type="InterPro" id="IPR021215">
    <property type="entry name" value="DUF2752"/>
</dbReference>
<organism evidence="2 3">
    <name type="scientific">Stenotrophomonas daejeonensis</name>
    <dbReference type="NCBI Taxonomy" id="659018"/>
    <lineage>
        <taxon>Bacteria</taxon>
        <taxon>Pseudomonadati</taxon>
        <taxon>Pseudomonadota</taxon>
        <taxon>Gammaproteobacteria</taxon>
        <taxon>Lysobacterales</taxon>
        <taxon>Lysobacteraceae</taxon>
        <taxon>Stenotrophomonas</taxon>
    </lineage>
</organism>
<name>A0A0R0E155_9GAMM</name>
<feature type="transmembrane region" description="Helical" evidence="1">
    <location>
        <begin position="72"/>
        <end position="91"/>
    </location>
</feature>
<dbReference type="Pfam" id="PF10825">
    <property type="entry name" value="DUF2752"/>
    <property type="match status" value="1"/>
</dbReference>
<protein>
    <submittedName>
        <fullName evidence="2">Membrane protein</fullName>
    </submittedName>
</protein>
<dbReference type="OrthoDB" id="5966662at2"/>
<dbReference type="STRING" id="659018.ABB34_11280"/>
<dbReference type="Proteomes" id="UP000050940">
    <property type="component" value="Unassembled WGS sequence"/>
</dbReference>
<keyword evidence="1" id="KW-0472">Membrane</keyword>
<feature type="transmembrane region" description="Helical" evidence="1">
    <location>
        <begin position="103"/>
        <end position="123"/>
    </location>
</feature>
<dbReference type="PATRIC" id="fig|659018.3.peg.2361"/>
<dbReference type="AlphaFoldDB" id="A0A0R0E155"/>
<dbReference type="EMBL" id="LDJP01000067">
    <property type="protein sequence ID" value="KRG83668.1"/>
    <property type="molecule type" value="Genomic_DNA"/>
</dbReference>
<evidence type="ECO:0000256" key="1">
    <source>
        <dbReference type="SAM" id="Phobius"/>
    </source>
</evidence>
<accession>A0A0R0E155</accession>
<keyword evidence="1" id="KW-1133">Transmembrane helix</keyword>
<proteinExistence type="predicted"/>
<reference evidence="2 3" key="1">
    <citation type="submission" date="2015-05" db="EMBL/GenBank/DDBJ databases">
        <title>Genome sequencing and analysis of members of genus Stenotrophomonas.</title>
        <authorList>
            <person name="Patil P.P."/>
            <person name="Midha S."/>
            <person name="Patil P.B."/>
        </authorList>
    </citation>
    <scope>NUCLEOTIDE SEQUENCE [LARGE SCALE GENOMIC DNA]</scope>
    <source>
        <strain evidence="2 3">JCM 16244</strain>
    </source>
</reference>
<comment type="caution">
    <text evidence="2">The sequence shown here is derived from an EMBL/GenBank/DDBJ whole genome shotgun (WGS) entry which is preliminary data.</text>
</comment>
<keyword evidence="3" id="KW-1185">Reference proteome</keyword>
<evidence type="ECO:0000313" key="3">
    <source>
        <dbReference type="Proteomes" id="UP000050940"/>
    </source>
</evidence>
<keyword evidence="1" id="KW-0812">Transmembrane</keyword>
<evidence type="ECO:0000313" key="2">
    <source>
        <dbReference type="EMBL" id="KRG83668.1"/>
    </source>
</evidence>
<gene>
    <name evidence="2" type="ORF">ABB34_11280</name>
</gene>
<dbReference type="RefSeq" id="WP_057641422.1">
    <property type="nucleotide sequence ID" value="NZ_LDJP01000067.1"/>
</dbReference>
<sequence>MPPRRTLLLAALPAAALAAGVGIWALRTFDPNLPGNPFPPCIFLTLTGHYCAGCGITRALHALVHGDLATALRMNVLATSLLALVPPVAAWHAGWKPAALRPFATLLASPWLWGVVLFGFWIARNLPWYPFNLLAPG</sequence>